<feature type="chain" id="PRO_5015433309" evidence="1">
    <location>
        <begin position="26"/>
        <end position="298"/>
    </location>
</feature>
<sequence length="298" mass="34110">MKSLFKRPFLPIFLTVLLCSLPAAAAPKNDRLDRARNYVLYYGGAGDDELRELAKYDVVIIDPQALGSDAKAKIARLKRNGCFVIGYLSYMEVADWHRYKDRVPQEWILKVDGKPWVPWGSNRAADLNNPEWRKLLVRLTKSEVIDYGCDGVFMDTLADIEHPKLPRAMREKQLAGLESLMKELRTAYPGFAFVSNWTIQATLPVMAKYADIICWENFQAKYFDKGDEANAFANRIRKELDAQRKKHRFKVYALWAAPAGGETYRERQRSAKLAESFGYLFYSCVGDYHTGFTAAGKH</sequence>
<dbReference type="Pfam" id="PF03537">
    <property type="entry name" value="Glyco_hydro_114"/>
    <property type="match status" value="1"/>
</dbReference>
<dbReference type="Proteomes" id="UP000245959">
    <property type="component" value="Unassembled WGS sequence"/>
</dbReference>
<dbReference type="OrthoDB" id="2380315at2"/>
<dbReference type="EMBL" id="QEKH01000014">
    <property type="protein sequence ID" value="PVY41493.1"/>
    <property type="molecule type" value="Genomic_DNA"/>
</dbReference>
<protein>
    <submittedName>
        <fullName evidence="3">Glycosyl hydrolase family 114</fullName>
    </submittedName>
</protein>
<keyword evidence="3" id="KW-0378">Hydrolase</keyword>
<feature type="signal peptide" evidence="1">
    <location>
        <begin position="1"/>
        <end position="25"/>
    </location>
</feature>
<accession>A0A2U1AYK2</accession>
<evidence type="ECO:0000259" key="2">
    <source>
        <dbReference type="Pfam" id="PF03537"/>
    </source>
</evidence>
<dbReference type="InterPro" id="IPR004352">
    <property type="entry name" value="GH114_TIM-barrel"/>
</dbReference>
<dbReference type="PANTHER" id="PTHR35882:SF2">
    <property type="entry name" value="PELA"/>
    <property type="match status" value="1"/>
</dbReference>
<dbReference type="PANTHER" id="PTHR35882">
    <property type="entry name" value="PELA"/>
    <property type="match status" value="1"/>
</dbReference>
<proteinExistence type="predicted"/>
<reference evidence="3 4" key="1">
    <citation type="submission" date="2018-04" db="EMBL/GenBank/DDBJ databases">
        <title>Genomic Encyclopedia of Type Strains, Phase IV (KMG-IV): sequencing the most valuable type-strain genomes for metagenomic binning, comparative biology and taxonomic classification.</title>
        <authorList>
            <person name="Goeker M."/>
        </authorList>
    </citation>
    <scope>NUCLEOTIDE SEQUENCE [LARGE SCALE GENOMIC DNA]</scope>
    <source>
        <strain evidence="3 4">DSM 14823</strain>
    </source>
</reference>
<keyword evidence="1" id="KW-0732">Signal</keyword>
<dbReference type="GO" id="GO:0016787">
    <property type="term" value="F:hydrolase activity"/>
    <property type="evidence" value="ECO:0007669"/>
    <property type="project" value="UniProtKB-KW"/>
</dbReference>
<dbReference type="AlphaFoldDB" id="A0A2U1AYK2"/>
<comment type="caution">
    <text evidence="3">The sequence shown here is derived from an EMBL/GenBank/DDBJ whole genome shotgun (WGS) entry which is preliminary data.</text>
</comment>
<name>A0A2U1AYK2_9BACT</name>
<dbReference type="InterPro" id="IPR017853">
    <property type="entry name" value="GH"/>
</dbReference>
<dbReference type="SUPFAM" id="SSF51445">
    <property type="entry name" value="(Trans)glycosidases"/>
    <property type="match status" value="1"/>
</dbReference>
<organism evidence="3 4">
    <name type="scientific">Victivallis vadensis</name>
    <dbReference type="NCBI Taxonomy" id="172901"/>
    <lineage>
        <taxon>Bacteria</taxon>
        <taxon>Pseudomonadati</taxon>
        <taxon>Lentisphaerota</taxon>
        <taxon>Lentisphaeria</taxon>
        <taxon>Victivallales</taxon>
        <taxon>Victivallaceae</taxon>
        <taxon>Victivallis</taxon>
    </lineage>
</organism>
<gene>
    <name evidence="3" type="ORF">C8D82_114107</name>
</gene>
<dbReference type="GeneID" id="78295457"/>
<evidence type="ECO:0000313" key="4">
    <source>
        <dbReference type="Proteomes" id="UP000245959"/>
    </source>
</evidence>
<dbReference type="InterPro" id="IPR013785">
    <property type="entry name" value="Aldolase_TIM"/>
</dbReference>
<keyword evidence="4" id="KW-1185">Reference proteome</keyword>
<feature type="domain" description="Glycoside-hydrolase family GH114 TIM-barrel" evidence="2">
    <location>
        <begin position="54"/>
        <end position="232"/>
    </location>
</feature>
<evidence type="ECO:0000256" key="1">
    <source>
        <dbReference type="SAM" id="SignalP"/>
    </source>
</evidence>
<evidence type="ECO:0000313" key="3">
    <source>
        <dbReference type="EMBL" id="PVY41493.1"/>
    </source>
</evidence>
<dbReference type="Gene3D" id="3.20.20.70">
    <property type="entry name" value="Aldolase class I"/>
    <property type="match status" value="1"/>
</dbReference>
<dbReference type="RefSeq" id="WP_116884144.1">
    <property type="nucleotide sequence ID" value="NZ_CABMMC010000152.1"/>
</dbReference>